<feature type="transmembrane region" description="Helical" evidence="5">
    <location>
        <begin position="191"/>
        <end position="209"/>
    </location>
</feature>
<keyword evidence="3 5" id="KW-1133">Transmembrane helix</keyword>
<evidence type="ECO:0000256" key="3">
    <source>
        <dbReference type="ARBA" id="ARBA00022989"/>
    </source>
</evidence>
<organism evidence="6 7">
    <name type="scientific">Cryobacterium tepidiphilum</name>
    <dbReference type="NCBI Taxonomy" id="2486026"/>
    <lineage>
        <taxon>Bacteria</taxon>
        <taxon>Bacillati</taxon>
        <taxon>Actinomycetota</taxon>
        <taxon>Actinomycetes</taxon>
        <taxon>Micrococcales</taxon>
        <taxon>Microbacteriaceae</taxon>
        <taxon>Cryobacterium</taxon>
    </lineage>
</organism>
<evidence type="ECO:0000313" key="6">
    <source>
        <dbReference type="EMBL" id="RNE62651.1"/>
    </source>
</evidence>
<evidence type="ECO:0000313" key="7">
    <source>
        <dbReference type="Proteomes" id="UP000279859"/>
    </source>
</evidence>
<dbReference type="AlphaFoldDB" id="A0A3M8LAX5"/>
<protein>
    <recommendedName>
        <fullName evidence="5">Probable membrane transporter protein</fullName>
    </recommendedName>
</protein>
<evidence type="ECO:0000256" key="1">
    <source>
        <dbReference type="ARBA" id="ARBA00004141"/>
    </source>
</evidence>
<feature type="transmembrane region" description="Helical" evidence="5">
    <location>
        <begin position="221"/>
        <end position="243"/>
    </location>
</feature>
<dbReference type="EMBL" id="RDSR01000009">
    <property type="protein sequence ID" value="RNE62651.1"/>
    <property type="molecule type" value="Genomic_DNA"/>
</dbReference>
<feature type="transmembrane region" description="Helical" evidence="5">
    <location>
        <begin position="31"/>
        <end position="56"/>
    </location>
</feature>
<feature type="transmembrane region" description="Helical" evidence="5">
    <location>
        <begin position="93"/>
        <end position="113"/>
    </location>
</feature>
<feature type="transmembrane region" description="Helical" evidence="5">
    <location>
        <begin position="125"/>
        <end position="152"/>
    </location>
</feature>
<dbReference type="InterPro" id="IPR002781">
    <property type="entry name" value="TM_pro_TauE-like"/>
</dbReference>
<proteinExistence type="inferred from homology"/>
<keyword evidence="4 5" id="KW-0472">Membrane</keyword>
<feature type="transmembrane region" description="Helical" evidence="5">
    <location>
        <begin position="68"/>
        <end position="87"/>
    </location>
</feature>
<dbReference type="Proteomes" id="UP000279859">
    <property type="component" value="Unassembled WGS sequence"/>
</dbReference>
<name>A0A3M8LAX5_9MICO</name>
<evidence type="ECO:0000256" key="4">
    <source>
        <dbReference type="ARBA" id="ARBA00023136"/>
    </source>
</evidence>
<keyword evidence="2 5" id="KW-0812">Transmembrane</keyword>
<comment type="similarity">
    <text evidence="5">Belongs to the 4-toluene sulfonate uptake permease (TSUP) (TC 2.A.102) family.</text>
</comment>
<dbReference type="Pfam" id="PF01925">
    <property type="entry name" value="TauE"/>
    <property type="match status" value="1"/>
</dbReference>
<sequence length="244" mass="25472">MIALVVVAVIFGAGAQRIAGMGFGLVSSPFLVLLLGPFDGILVINACALVMAALVLARVWRHVEWRRYVLLVVPALIGVLPGSWLAATLPGPILSVSIGVLLILGLIASLVASRFNVTVTGVVPAVVAGLTSGAMNSAAAVGGPAIGIYAVLTRWHQRPFAATLQPYFFTVGFTSLATKLWFSGESVTSLLAWWEWLTILTALLVGLTVGDRLSKRISHDAARTAVIVIAFGGAIVTIIHGLLA</sequence>
<evidence type="ECO:0000256" key="2">
    <source>
        <dbReference type="ARBA" id="ARBA00022692"/>
    </source>
</evidence>
<gene>
    <name evidence="6" type="ORF">EEJ31_07220</name>
</gene>
<comment type="caution">
    <text evidence="6">The sequence shown here is derived from an EMBL/GenBank/DDBJ whole genome shotgun (WGS) entry which is preliminary data.</text>
</comment>
<dbReference type="GO" id="GO:0005886">
    <property type="term" value="C:plasma membrane"/>
    <property type="evidence" value="ECO:0007669"/>
    <property type="project" value="UniProtKB-SubCell"/>
</dbReference>
<accession>A0A3M8LAX5</accession>
<keyword evidence="7" id="KW-1185">Reference proteome</keyword>
<reference evidence="6 7" key="1">
    <citation type="submission" date="2018-11" db="EMBL/GenBank/DDBJ databases">
        <title>Cryobacterium sp. nov., isolated from rhizosphere soil of lettuce.</title>
        <authorList>
            <person name="Wang Y."/>
        </authorList>
    </citation>
    <scope>NUCLEOTIDE SEQUENCE [LARGE SCALE GENOMIC DNA]</scope>
    <source>
        <strain evidence="6 7">NEAU-85</strain>
    </source>
</reference>
<dbReference type="OrthoDB" id="3872971at2"/>
<keyword evidence="5" id="KW-1003">Cell membrane</keyword>
<comment type="subcellular location">
    <subcellularLocation>
        <location evidence="5">Cell membrane</location>
        <topology evidence="5">Multi-pass membrane protein</topology>
    </subcellularLocation>
    <subcellularLocation>
        <location evidence="1">Membrane</location>
        <topology evidence="1">Multi-pass membrane protein</topology>
    </subcellularLocation>
</comment>
<evidence type="ECO:0000256" key="5">
    <source>
        <dbReference type="RuleBase" id="RU363041"/>
    </source>
</evidence>